<dbReference type="AlphaFoldDB" id="A0A7E5WDQ1"/>
<feature type="coiled-coil region" evidence="2">
    <location>
        <begin position="457"/>
        <end position="530"/>
    </location>
</feature>
<proteinExistence type="predicted"/>
<protein>
    <submittedName>
        <fullName evidence="4">Beclin 1-associated autophagy-related key regulator</fullName>
    </submittedName>
</protein>
<evidence type="ECO:0000313" key="3">
    <source>
        <dbReference type="Proteomes" id="UP000322000"/>
    </source>
</evidence>
<dbReference type="InterPro" id="IPR018791">
    <property type="entry name" value="UV_resistance/autophagy_Atg14"/>
</dbReference>
<dbReference type="GO" id="GO:0035014">
    <property type="term" value="F:phosphatidylinositol 3-kinase regulator activity"/>
    <property type="evidence" value="ECO:0007669"/>
    <property type="project" value="TreeGrafter"/>
</dbReference>
<dbReference type="GO" id="GO:0016240">
    <property type="term" value="P:autophagosome membrane docking"/>
    <property type="evidence" value="ECO:0007669"/>
    <property type="project" value="TreeGrafter"/>
</dbReference>
<dbReference type="RefSeq" id="XP_026738311.1">
    <property type="nucleotide sequence ID" value="XM_026882510.1"/>
</dbReference>
<dbReference type="PANTHER" id="PTHR13664">
    <property type="entry name" value="BECLIN 1-ASSOCIATED AUTOPHAGY-RELATED KEY REGULATOR"/>
    <property type="match status" value="1"/>
</dbReference>
<dbReference type="GO" id="GO:0005776">
    <property type="term" value="C:autophagosome"/>
    <property type="evidence" value="ECO:0007669"/>
    <property type="project" value="TreeGrafter"/>
</dbReference>
<dbReference type="GO" id="GO:0097629">
    <property type="term" value="C:extrinsic component of omegasome membrane"/>
    <property type="evidence" value="ECO:0007669"/>
    <property type="project" value="TreeGrafter"/>
</dbReference>
<dbReference type="GO" id="GO:0000045">
    <property type="term" value="P:autophagosome assembly"/>
    <property type="evidence" value="ECO:0007669"/>
    <property type="project" value="TreeGrafter"/>
</dbReference>
<dbReference type="KEGG" id="tnl:113501377"/>
<dbReference type="CTD" id="22863"/>
<dbReference type="GeneID" id="113501377"/>
<dbReference type="Proteomes" id="UP000322000">
    <property type="component" value="Chromosome 15"/>
</dbReference>
<evidence type="ECO:0000256" key="1">
    <source>
        <dbReference type="ARBA" id="ARBA00023054"/>
    </source>
</evidence>
<name>A0A7E5WDQ1_TRINI</name>
<reference evidence="4" key="1">
    <citation type="submission" date="2025-08" db="UniProtKB">
        <authorList>
            <consortium name="RefSeq"/>
        </authorList>
    </citation>
    <scope>IDENTIFICATION</scope>
</reference>
<dbReference type="PANTHER" id="PTHR13664:SF0">
    <property type="entry name" value="BECLIN 1-ASSOCIATED AUTOPHAGY-RELATED KEY REGULATOR"/>
    <property type="match status" value="1"/>
</dbReference>
<dbReference type="GO" id="GO:0043495">
    <property type="term" value="F:protein-membrane adaptor activity"/>
    <property type="evidence" value="ECO:0007669"/>
    <property type="project" value="TreeGrafter"/>
</dbReference>
<keyword evidence="1 2" id="KW-0175">Coiled coil</keyword>
<gene>
    <name evidence="4" type="primary">LOC113501377</name>
</gene>
<accession>A0A7E5WDQ1</accession>
<keyword evidence="3" id="KW-1185">Reference proteome</keyword>
<dbReference type="InParanoid" id="A0A7E5WDQ1"/>
<dbReference type="Pfam" id="PF10186">
    <property type="entry name" value="ATG14"/>
    <property type="match status" value="1"/>
</dbReference>
<dbReference type="GO" id="GO:0009267">
    <property type="term" value="P:cellular response to starvation"/>
    <property type="evidence" value="ECO:0007669"/>
    <property type="project" value="TreeGrafter"/>
</dbReference>
<sequence length="782" mass="86297">MIQPPSSCIHHPSSIIPHPSSRIHHPASIIPHPSSRIHHPASIILHPSSIIHDPASIIPHRSSRIHHPASIIQPPSSIILDPAFIILHPSSCIHHPSSVILHPSSIIHDPASIIPHPSSRIHDPASIIPHPSSCIHHPASIIHHPRSCIHHPASIILHPSSSIHHPASVILHPSSIIHDPASIIPHPSSRIHHPVSIIQPPSSTILHPSSIIHDPASIIPHPSSCIHHPASIIRPPSSCIHHPSSMILHPSSRIHHPASIIPHPSSSLHHPSSTILHPSSCIHHPSSTILHPSSCIDHSASIILHPSSIILHPYETFKYIESVVIYQLTLTNDKFLCFNITNKYQKSVVYAMASSYLNENEAPRDFKVSSTESDGHYKKCLLCYTVKRNFYCPDCIRAGNFVHSSMPYADRYAEKQAKLLRMKVNRKHVLDRCEKLLSSKLKKDTLLTEAKQSRDNLDLLRLAIEQRRSNIEEKRKQLIELKNNNNELILKLPRYQKRVSSLGKHSQQQRMELENKVSMYNEQAESLAALRRSRIRQLTKYIFPVYMSYDTSESIEDMEFIGEDTAEEPPQRPQLHIVAPWISTDGDCSPVQAWLRQNKECGCGGALGGGARVVAALALCAQLLALLAWALDARLPHTISLNEYCNWRVSESGVSWRARRLAAAAAALAARAALPPPGAAPPHALAALHTLVVAAATDDPMLGRVESWMSSYEAGVRGVWAEAIAALGDLDADDTEPPEHLTWPETMEIEELSCTPPPAPPAQSLVTSAAASLASMWRVFTK</sequence>
<organism evidence="3 4">
    <name type="scientific">Trichoplusia ni</name>
    <name type="common">Cabbage looper</name>
    <dbReference type="NCBI Taxonomy" id="7111"/>
    <lineage>
        <taxon>Eukaryota</taxon>
        <taxon>Metazoa</taxon>
        <taxon>Ecdysozoa</taxon>
        <taxon>Arthropoda</taxon>
        <taxon>Hexapoda</taxon>
        <taxon>Insecta</taxon>
        <taxon>Pterygota</taxon>
        <taxon>Neoptera</taxon>
        <taxon>Endopterygota</taxon>
        <taxon>Lepidoptera</taxon>
        <taxon>Glossata</taxon>
        <taxon>Ditrysia</taxon>
        <taxon>Noctuoidea</taxon>
        <taxon>Noctuidae</taxon>
        <taxon>Plusiinae</taxon>
        <taxon>Trichoplusia</taxon>
    </lineage>
</organism>
<dbReference type="GO" id="GO:0035032">
    <property type="term" value="C:phosphatidylinositol 3-kinase complex, class III"/>
    <property type="evidence" value="ECO:0007669"/>
    <property type="project" value="TreeGrafter"/>
</dbReference>
<dbReference type="GO" id="GO:0097632">
    <property type="term" value="C:extrinsic component of phagophore assembly site membrane"/>
    <property type="evidence" value="ECO:0007669"/>
    <property type="project" value="TreeGrafter"/>
</dbReference>
<evidence type="ECO:0000256" key="2">
    <source>
        <dbReference type="SAM" id="Coils"/>
    </source>
</evidence>
<dbReference type="OrthoDB" id="16772at2759"/>
<dbReference type="GO" id="GO:0000423">
    <property type="term" value="P:mitophagy"/>
    <property type="evidence" value="ECO:0007669"/>
    <property type="project" value="TreeGrafter"/>
</dbReference>
<evidence type="ECO:0000313" key="4">
    <source>
        <dbReference type="RefSeq" id="XP_026738311.1"/>
    </source>
</evidence>